<dbReference type="PROSITE" id="PS50112">
    <property type="entry name" value="PAS"/>
    <property type="match status" value="2"/>
</dbReference>
<dbReference type="NCBIfam" id="TIGR00229">
    <property type="entry name" value="sensory_box"/>
    <property type="match status" value="1"/>
</dbReference>
<dbReference type="InterPro" id="IPR043150">
    <property type="entry name" value="Phytochrome_PHY_sf"/>
</dbReference>
<dbReference type="PRINTS" id="PR01033">
    <property type="entry name" value="PHYTOCHROME"/>
</dbReference>
<accession>A0A7J7MDW5</accession>
<evidence type="ECO:0000313" key="12">
    <source>
        <dbReference type="EMBL" id="KAF6153075.1"/>
    </source>
</evidence>
<dbReference type="FunFam" id="3.30.450.20:FF:000039">
    <property type="entry name" value="Phytochrome"/>
    <property type="match status" value="1"/>
</dbReference>
<dbReference type="PROSITE" id="PS00245">
    <property type="entry name" value="PHYTOCHROME_1"/>
    <property type="match status" value="1"/>
</dbReference>
<dbReference type="InterPro" id="IPR003018">
    <property type="entry name" value="GAF"/>
</dbReference>
<evidence type="ECO:0000256" key="3">
    <source>
        <dbReference type="ARBA" id="ARBA00022606"/>
    </source>
</evidence>
<dbReference type="PROSITE" id="PS50109">
    <property type="entry name" value="HIS_KIN"/>
    <property type="match status" value="1"/>
</dbReference>
<dbReference type="Pfam" id="PF08446">
    <property type="entry name" value="PAS_2"/>
    <property type="match status" value="1"/>
</dbReference>
<evidence type="ECO:0000313" key="13">
    <source>
        <dbReference type="Proteomes" id="UP000541444"/>
    </source>
</evidence>
<dbReference type="InterPro" id="IPR000014">
    <property type="entry name" value="PAS"/>
</dbReference>
<dbReference type="InterPro" id="IPR035965">
    <property type="entry name" value="PAS-like_dom_sf"/>
</dbReference>
<dbReference type="FunFam" id="3.30.450.270:FF:000001">
    <property type="entry name" value="Phytochrome"/>
    <property type="match status" value="1"/>
</dbReference>
<dbReference type="FunFam" id="3.30.450.20:FF:000034">
    <property type="entry name" value="Phytochrome"/>
    <property type="match status" value="1"/>
</dbReference>
<feature type="domain" description="PAS" evidence="11">
    <location>
        <begin position="604"/>
        <end position="675"/>
    </location>
</feature>
<dbReference type="SMART" id="SM00388">
    <property type="entry name" value="HisKA"/>
    <property type="match status" value="1"/>
</dbReference>
<dbReference type="PROSITE" id="PS50046">
    <property type="entry name" value="PHYTOCHROME_2"/>
    <property type="match status" value="1"/>
</dbReference>
<dbReference type="SUPFAM" id="SSF55785">
    <property type="entry name" value="PYP-like sensor domain (PAS domain)"/>
    <property type="match status" value="3"/>
</dbReference>
<evidence type="ECO:0008006" key="14">
    <source>
        <dbReference type="Google" id="ProtNLM"/>
    </source>
</evidence>
<dbReference type="GO" id="GO:0006355">
    <property type="term" value="P:regulation of DNA-templated transcription"/>
    <property type="evidence" value="ECO:0007669"/>
    <property type="project" value="InterPro"/>
</dbReference>
<dbReference type="Gene3D" id="3.30.565.10">
    <property type="entry name" value="Histidine kinase-like ATPase, C-terminal domain"/>
    <property type="match status" value="1"/>
</dbReference>
<reference evidence="12 13" key="1">
    <citation type="journal article" date="2020" name="IScience">
        <title>Genome Sequencing of the Endangered Kingdonia uniflora (Circaeasteraceae, Ranunculales) Reveals Potential Mechanisms of Evolutionary Specialization.</title>
        <authorList>
            <person name="Sun Y."/>
            <person name="Deng T."/>
            <person name="Zhang A."/>
            <person name="Moore M.J."/>
            <person name="Landis J.B."/>
            <person name="Lin N."/>
            <person name="Zhang H."/>
            <person name="Zhang X."/>
            <person name="Huang J."/>
            <person name="Zhang X."/>
            <person name="Sun H."/>
            <person name="Wang H."/>
        </authorList>
    </citation>
    <scope>NUCLEOTIDE SEQUENCE [LARGE SCALE GENOMIC DNA]</scope>
    <source>
        <strain evidence="12">TB1705</strain>
        <tissue evidence="12">Leaf</tissue>
    </source>
</reference>
<evidence type="ECO:0000259" key="11">
    <source>
        <dbReference type="PROSITE" id="PS50112"/>
    </source>
</evidence>
<dbReference type="InterPro" id="IPR016132">
    <property type="entry name" value="Phyto_chromo_attachment"/>
</dbReference>
<keyword evidence="7" id="KW-0675">Receptor</keyword>
<dbReference type="CDD" id="cd00130">
    <property type="entry name" value="PAS"/>
    <property type="match status" value="2"/>
</dbReference>
<keyword evidence="3" id="KW-0716">Sensory transduction</keyword>
<dbReference type="Pfam" id="PF00989">
    <property type="entry name" value="PAS"/>
    <property type="match status" value="2"/>
</dbReference>
<dbReference type="Gene3D" id="3.30.450.270">
    <property type="match status" value="1"/>
</dbReference>
<dbReference type="Pfam" id="PF00360">
    <property type="entry name" value="PHY"/>
    <property type="match status" value="1"/>
</dbReference>
<gene>
    <name evidence="12" type="ORF">GIB67_034797</name>
</gene>
<dbReference type="InterPro" id="IPR013515">
    <property type="entry name" value="Phytochrome_cen-reg"/>
</dbReference>
<evidence type="ECO:0000256" key="5">
    <source>
        <dbReference type="ARBA" id="ARBA00023015"/>
    </source>
</evidence>
<name>A0A7J7MDW5_9MAGN</name>
<dbReference type="Pfam" id="PF00512">
    <property type="entry name" value="HisKA"/>
    <property type="match status" value="1"/>
</dbReference>
<dbReference type="PANTHER" id="PTHR47876:SF3">
    <property type="entry name" value="PHYTOCHROME 1"/>
    <property type="match status" value="1"/>
</dbReference>
<dbReference type="InterPro" id="IPR013654">
    <property type="entry name" value="PAS_2"/>
</dbReference>
<organism evidence="12 13">
    <name type="scientific">Kingdonia uniflora</name>
    <dbReference type="NCBI Taxonomy" id="39325"/>
    <lineage>
        <taxon>Eukaryota</taxon>
        <taxon>Viridiplantae</taxon>
        <taxon>Streptophyta</taxon>
        <taxon>Embryophyta</taxon>
        <taxon>Tracheophyta</taxon>
        <taxon>Spermatophyta</taxon>
        <taxon>Magnoliopsida</taxon>
        <taxon>Ranunculales</taxon>
        <taxon>Circaeasteraceae</taxon>
        <taxon>Kingdonia</taxon>
    </lineage>
</organism>
<dbReference type="GO" id="GO:0009584">
    <property type="term" value="P:detection of visible light"/>
    <property type="evidence" value="ECO:0007669"/>
    <property type="project" value="InterPro"/>
</dbReference>
<keyword evidence="4" id="KW-0157">Chromophore</keyword>
<evidence type="ECO:0000256" key="2">
    <source>
        <dbReference type="ARBA" id="ARBA00022543"/>
    </source>
</evidence>
<evidence type="ECO:0000256" key="6">
    <source>
        <dbReference type="ARBA" id="ARBA00023163"/>
    </source>
</evidence>
<dbReference type="Gene3D" id="3.30.450.40">
    <property type="match status" value="1"/>
</dbReference>
<keyword evidence="2" id="KW-0600">Photoreceptor protein</keyword>
<evidence type="ECO:0000259" key="9">
    <source>
        <dbReference type="PROSITE" id="PS50046"/>
    </source>
</evidence>
<feature type="compositionally biased region" description="Low complexity" evidence="8">
    <location>
        <begin position="12"/>
        <end position="22"/>
    </location>
</feature>
<dbReference type="SUPFAM" id="SSF55781">
    <property type="entry name" value="GAF domain-like"/>
    <property type="match status" value="2"/>
</dbReference>
<dbReference type="GO" id="GO:0000155">
    <property type="term" value="F:phosphorelay sensor kinase activity"/>
    <property type="evidence" value="ECO:0007669"/>
    <property type="project" value="InterPro"/>
</dbReference>
<feature type="domain" description="Phytochrome chromophore attachment site" evidence="9">
    <location>
        <begin position="227"/>
        <end position="387"/>
    </location>
</feature>
<evidence type="ECO:0000259" key="10">
    <source>
        <dbReference type="PROSITE" id="PS50109"/>
    </source>
</evidence>
<feature type="domain" description="Histidine kinase" evidence="10">
    <location>
        <begin position="886"/>
        <end position="1046"/>
    </location>
</feature>
<proteinExistence type="inferred from homology"/>
<dbReference type="InterPro" id="IPR013767">
    <property type="entry name" value="PAS_fold"/>
</dbReference>
<dbReference type="EMBL" id="JACGCM010001586">
    <property type="protein sequence ID" value="KAF6153075.1"/>
    <property type="molecule type" value="Genomic_DNA"/>
</dbReference>
<dbReference type="InterPro" id="IPR005467">
    <property type="entry name" value="His_kinase_dom"/>
</dbReference>
<evidence type="ECO:0000256" key="1">
    <source>
        <dbReference type="ARBA" id="ARBA00008235"/>
    </source>
</evidence>
<dbReference type="Proteomes" id="UP000541444">
    <property type="component" value="Unassembled WGS sequence"/>
</dbReference>
<evidence type="ECO:0000256" key="4">
    <source>
        <dbReference type="ARBA" id="ARBA00022991"/>
    </source>
</evidence>
<dbReference type="Pfam" id="PF01590">
    <property type="entry name" value="GAF"/>
    <property type="match status" value="1"/>
</dbReference>
<comment type="caution">
    <text evidence="12">The sequence shown here is derived from an EMBL/GenBank/DDBJ whole genome shotgun (WGS) entry which is preliminary data.</text>
</comment>
<evidence type="ECO:0000256" key="8">
    <source>
        <dbReference type="SAM" id="MobiDB-lite"/>
    </source>
</evidence>
<comment type="similarity">
    <text evidence="1">Belongs to the phytochrome family.</text>
</comment>
<evidence type="ECO:0000256" key="7">
    <source>
        <dbReference type="ARBA" id="ARBA00023170"/>
    </source>
</evidence>
<dbReference type="PANTHER" id="PTHR47876">
    <property type="entry name" value="OS08G0260000 PROTEIN"/>
    <property type="match status" value="1"/>
</dbReference>
<feature type="domain" description="PAS" evidence="11">
    <location>
        <begin position="738"/>
        <end position="816"/>
    </location>
</feature>
<dbReference type="InterPro" id="IPR003661">
    <property type="entry name" value="HisK_dim/P_dom"/>
</dbReference>
<sequence length="1046" mass="116309">MELGGSKGGGTSSTQSSSAVGSNMNPITDNNDKRNKAMMTQYNADARLLSVFEQSVGGESGKSFHYSNSVKSAPDSVPEEEITAYLSKIQRGGLIQSFGCMLTVQEHSFIILAYSENTIDLLGLNNNGNVVGMLGLDARTLFTLSSGVSLAKAASSREISLVNPIWVHSRNTHRPFYAILHRIDVGIVIDLEPARSGDPAFSIAGAVQSQKLAVRAISRLQSLPGGDIGVLCDTVVENVRELTGYDRVMVYKFHEDEHGEVLSEIRRVDLEPYLGLHYPSTDIPQAARFLFKQNRVRMICDCGADPVDIVQSEDMRQPLCLVNSTLRSPHGCHTQYMINMGSIASLVLAVVVNWMESTRLWGLVVCHHSSPRYVPFPLRYACEFLMQAFGLQLNMELQLSSQLAEKKILKTQTLLCDMLLRDTPVGIVTQSPNIMDLVKCDGAALYYSGNCWVLGTTPSETQIKDIADWLVTHHRDSTGLSTDSLADAGYPGAIYLGDAVCGLATARISPKDFLFWFRSHTAKEVKWGGAKHHPEDKDDGSRMHPRSSFKAFLEVVKSRSFPWEVSEMNAIHSLQLIMRSSLQEIEESSGNELNMQGINELSSVAFEMARLIETAIAPIFGVDSNGLINGWNAKTAELTGLATSEATGKSLLNDIVHEESRTSVKNHLLKAMQGEEDKNVEIKMKTFGVQQQNEAVFIVANACSSKDYTDDVVGVCFVGQDVTEAKVVMDKFVSLQGDYKGIVQSLSPLIPPIFASDENSCCSEWNVAMEKLTGWRKGEVIGKMLHGEIFGDFCRLRGQDALTKLTIILYRAIGGQDTENIPFAFFEKSGKCVEALLTANKRTDINGRLIGCFGFLQTVIPDLQQTLEVQRQQEMKCIAKAKELTYIRQEMKNPLYGIRFTHELMEATTISDDQKQYLETSYACERQMMTIMEDTDLRSIEDDLMELSMDGFPIGRVTDAVVSQVMISLRENNLQLIHEIPEEIKTLYVYGDQIRLQQVLSDLFVNVVNHTPSPHGWVEIKVETCKKLTRDGIEFVQLQFRYDGHF</sequence>
<dbReference type="Gene3D" id="3.30.450.20">
    <property type="entry name" value="PAS domain"/>
    <property type="match status" value="3"/>
</dbReference>
<feature type="region of interest" description="Disordered" evidence="8">
    <location>
        <begin position="1"/>
        <end position="35"/>
    </location>
</feature>
<dbReference type="InterPro" id="IPR036890">
    <property type="entry name" value="HATPase_C_sf"/>
</dbReference>
<dbReference type="InterPro" id="IPR029016">
    <property type="entry name" value="GAF-like_dom_sf"/>
</dbReference>
<dbReference type="AlphaFoldDB" id="A0A7J7MDW5"/>
<keyword evidence="5" id="KW-0805">Transcription regulation</keyword>
<dbReference type="SMART" id="SM00091">
    <property type="entry name" value="PAS"/>
    <property type="match status" value="2"/>
</dbReference>
<dbReference type="OrthoDB" id="2015534at2759"/>
<keyword evidence="6" id="KW-0804">Transcription</keyword>
<dbReference type="GO" id="GO:0009881">
    <property type="term" value="F:photoreceptor activity"/>
    <property type="evidence" value="ECO:0007669"/>
    <property type="project" value="UniProtKB-KW"/>
</dbReference>
<dbReference type="InterPro" id="IPR013516">
    <property type="entry name" value="Phyto_chromo_BS"/>
</dbReference>
<dbReference type="InterPro" id="IPR001294">
    <property type="entry name" value="Phytochrome"/>
</dbReference>
<feature type="compositionally biased region" description="Gly residues" evidence="8">
    <location>
        <begin position="1"/>
        <end position="11"/>
    </location>
</feature>
<dbReference type="CDD" id="cd00082">
    <property type="entry name" value="HisKA"/>
    <property type="match status" value="1"/>
</dbReference>
<dbReference type="SUPFAM" id="SSF55874">
    <property type="entry name" value="ATPase domain of HSP90 chaperone/DNA topoisomerase II/histidine kinase"/>
    <property type="match status" value="1"/>
</dbReference>
<protein>
    <recommendedName>
        <fullName evidence="14">Phytochrome</fullName>
    </recommendedName>
</protein>
<dbReference type="SMART" id="SM00065">
    <property type="entry name" value="GAF"/>
    <property type="match status" value="1"/>
</dbReference>
<keyword evidence="13" id="KW-1185">Reference proteome</keyword>